<dbReference type="RefSeq" id="WP_073592473.1">
    <property type="nucleotide sequence ID" value="NZ_MRCE01000004.1"/>
</dbReference>
<organism evidence="2 3">
    <name type="scientific">[Phormidium ambiguum] IAM M-71</name>
    <dbReference type="NCBI Taxonomy" id="454136"/>
    <lineage>
        <taxon>Bacteria</taxon>
        <taxon>Bacillati</taxon>
        <taxon>Cyanobacteriota</taxon>
        <taxon>Cyanophyceae</taxon>
        <taxon>Oscillatoriophycideae</taxon>
        <taxon>Aerosakkonematales</taxon>
        <taxon>Aerosakkonemataceae</taxon>
        <taxon>Floridanema</taxon>
    </lineage>
</organism>
<comment type="caution">
    <text evidence="2">The sequence shown here is derived from an EMBL/GenBank/DDBJ whole genome shotgun (WGS) entry which is preliminary data.</text>
</comment>
<evidence type="ECO:0000256" key="1">
    <source>
        <dbReference type="SAM" id="SignalP"/>
    </source>
</evidence>
<dbReference type="NCBIfam" id="TIGR02595">
    <property type="entry name" value="PEP_CTERM"/>
    <property type="match status" value="1"/>
</dbReference>
<keyword evidence="1" id="KW-0732">Signal</keyword>
<reference evidence="2 3" key="1">
    <citation type="submission" date="2016-11" db="EMBL/GenBank/DDBJ databases">
        <title>Draft Genome Sequences of Nine Cyanobacterial Strains from Diverse Habitats.</title>
        <authorList>
            <person name="Zhu T."/>
            <person name="Hou S."/>
            <person name="Lu X."/>
            <person name="Hess W.R."/>
        </authorList>
    </citation>
    <scope>NUCLEOTIDE SEQUENCE [LARGE SCALE GENOMIC DNA]</scope>
    <source>
        <strain evidence="2 3">IAM M-71</strain>
    </source>
</reference>
<feature type="signal peptide" evidence="1">
    <location>
        <begin position="1"/>
        <end position="19"/>
    </location>
</feature>
<proteinExistence type="predicted"/>
<gene>
    <name evidence="2" type="ORF">NIES2119_05755</name>
</gene>
<accession>A0A1U7IQN9</accession>
<dbReference type="Proteomes" id="UP000185860">
    <property type="component" value="Unassembled WGS sequence"/>
</dbReference>
<dbReference type="AlphaFoldDB" id="A0A1U7IQN9"/>
<feature type="chain" id="PRO_5012120601" description="PEP-CTERM protein-sorting domain-containing protein" evidence="1">
    <location>
        <begin position="20"/>
        <end position="194"/>
    </location>
</feature>
<evidence type="ECO:0000313" key="3">
    <source>
        <dbReference type="Proteomes" id="UP000185860"/>
    </source>
</evidence>
<protein>
    <recommendedName>
        <fullName evidence="4">PEP-CTERM protein-sorting domain-containing protein</fullName>
    </recommendedName>
</protein>
<dbReference type="OrthoDB" id="485342at2"/>
<name>A0A1U7IQN9_9CYAN</name>
<dbReference type="InterPro" id="IPR013424">
    <property type="entry name" value="Ice-binding_C"/>
</dbReference>
<sequence>MSKHLTFLFACLASSVALSFSLKETAPASAATFKFSYQFGSGETISGKVDGDLQNDGDSVINLSNLVAEYSGNPENKFSFFAPFGESSKISYSGLISNFFGFVQDPKTATIESNFGFRLATATGLLNGATVGNFQTSNFLISFPFGVNQREAEVFNKERWQLSEVKTVPEPSAIAGLSLLSLSLLARKNSAKKF</sequence>
<evidence type="ECO:0008006" key="4">
    <source>
        <dbReference type="Google" id="ProtNLM"/>
    </source>
</evidence>
<evidence type="ECO:0000313" key="2">
    <source>
        <dbReference type="EMBL" id="OKH39751.1"/>
    </source>
</evidence>
<dbReference type="EMBL" id="MRCE01000004">
    <property type="protein sequence ID" value="OKH39751.1"/>
    <property type="molecule type" value="Genomic_DNA"/>
</dbReference>